<dbReference type="CDD" id="cd00603">
    <property type="entry name" value="IPT_PCSR"/>
    <property type="match status" value="1"/>
</dbReference>
<reference evidence="2" key="1">
    <citation type="submission" date="2015-04" db="EMBL/GenBank/DDBJ databases">
        <title>The genome sequence of the plant pathogenic Rhizarian Plasmodiophora brassicae reveals insights in its biotrophic life cycle and the origin of chitin synthesis.</title>
        <authorList>
            <person name="Schwelm A."/>
            <person name="Fogelqvist J."/>
            <person name="Knaust A."/>
            <person name="Julke S."/>
            <person name="Lilja T."/>
            <person name="Dhandapani V."/>
            <person name="Bonilla-Rosso G."/>
            <person name="Karlsson M."/>
            <person name="Shevchenko A."/>
            <person name="Choi S.R."/>
            <person name="Kim H.G."/>
            <person name="Park J.Y."/>
            <person name="Lim Y.P."/>
            <person name="Ludwig-Muller J."/>
            <person name="Dixelius C."/>
        </authorList>
    </citation>
    <scope>NUCLEOTIDE SEQUENCE</scope>
    <source>
        <tissue evidence="2">Potato root galls</tissue>
    </source>
</reference>
<dbReference type="AlphaFoldDB" id="A0A0H5QQA7"/>
<dbReference type="InterPro" id="IPR013783">
    <property type="entry name" value="Ig-like_fold"/>
</dbReference>
<name>A0A0H5QQA7_9EUKA</name>
<accession>A0A0H5QQA7</accession>
<dbReference type="InterPro" id="IPR014756">
    <property type="entry name" value="Ig_E-set"/>
</dbReference>
<organism evidence="2">
    <name type="scientific">Spongospora subterranea</name>
    <dbReference type="NCBI Taxonomy" id="70186"/>
    <lineage>
        <taxon>Eukaryota</taxon>
        <taxon>Sar</taxon>
        <taxon>Rhizaria</taxon>
        <taxon>Endomyxa</taxon>
        <taxon>Phytomyxea</taxon>
        <taxon>Plasmodiophorida</taxon>
        <taxon>Plasmodiophoridae</taxon>
        <taxon>Spongospora</taxon>
    </lineage>
</organism>
<dbReference type="SUPFAM" id="SSF81296">
    <property type="entry name" value="E set domains"/>
    <property type="match status" value="1"/>
</dbReference>
<evidence type="ECO:0000313" key="2">
    <source>
        <dbReference type="EMBL" id="CRZ04218.1"/>
    </source>
</evidence>
<protein>
    <recommendedName>
        <fullName evidence="1">IPT/TIG domain-containing protein</fullName>
    </recommendedName>
</protein>
<dbReference type="InterPro" id="IPR002909">
    <property type="entry name" value="IPT_dom"/>
</dbReference>
<dbReference type="Gene3D" id="2.60.40.10">
    <property type="entry name" value="Immunoglobulins"/>
    <property type="match status" value="1"/>
</dbReference>
<dbReference type="EMBL" id="HACM01003776">
    <property type="protein sequence ID" value="CRZ04218.1"/>
    <property type="molecule type" value="Transcribed_RNA"/>
</dbReference>
<feature type="domain" description="IPT/TIG" evidence="1">
    <location>
        <begin position="37"/>
        <end position="118"/>
    </location>
</feature>
<feature type="non-terminal residue" evidence="2">
    <location>
        <position position="1"/>
    </location>
</feature>
<dbReference type="Pfam" id="PF01833">
    <property type="entry name" value="TIG"/>
    <property type="match status" value="1"/>
</dbReference>
<feature type="non-terminal residue" evidence="2">
    <location>
        <position position="152"/>
    </location>
</feature>
<evidence type="ECO:0000259" key="1">
    <source>
        <dbReference type="Pfam" id="PF01833"/>
    </source>
</evidence>
<proteinExistence type="predicted"/>
<sequence length="152" mass="15938">QCTLAAWSQQNFANLPVVLTVAGQSSIPKALVSFSGPVITRFSCNSPCSSVPVNGGTNLTIFGQGFDSVSTNNIVNYGPSSNPNKYQCQTTSSNATVITCTLAMGVGKGLFLSVSRNMTSFVLNSLLSTSNISYVAPVIQPSSLRSFPTDNE</sequence>